<gene>
    <name evidence="1" type="ORF">MP11Mi_12660</name>
</gene>
<proteinExistence type="predicted"/>
<protein>
    <submittedName>
        <fullName evidence="1">Uncharacterized protein</fullName>
    </submittedName>
</protein>
<reference evidence="1" key="1">
    <citation type="submission" date="2023-06" db="EMBL/GenBank/DDBJ databases">
        <title>Gordonia sp. nov. and Pseudochrobactrum sp. nov., two species isolated from the burying beetle Nicrophorus vespilloides.</title>
        <authorList>
            <person name="Poehlein A."/>
            <person name="Guzman J."/>
            <person name="Daniel R."/>
            <person name="Vilcinskas A."/>
        </authorList>
    </citation>
    <scope>NUCLEOTIDE SEQUENCE</scope>
    <source>
        <strain evidence="1">MP11Mi</strain>
    </source>
</reference>
<name>A0AA97CUR4_9ACTN</name>
<evidence type="ECO:0000313" key="1">
    <source>
        <dbReference type="EMBL" id="WOC12184.1"/>
    </source>
</evidence>
<dbReference type="EMBL" id="CP128986">
    <property type="protein sequence ID" value="WOC12184.1"/>
    <property type="molecule type" value="Genomic_DNA"/>
</dbReference>
<sequence>MNPTALALLAHADALLSGRARVESGNSGRLAAFLGRHAVEILIVDRCEELGAPCPGGTARSKISILKSLDHDDVGPTLIYAWNRLSECCHQHAYELSPTVSEVRALCASVLCD</sequence>
<dbReference type="RefSeq" id="WP_420041435.1">
    <property type="nucleotide sequence ID" value="NZ_CP128986.1"/>
</dbReference>
<dbReference type="AlphaFoldDB" id="A0AA97CUR4"/>
<accession>A0AA97CUR4</accession>
<organism evidence="1">
    <name type="scientific">Gordonia sp. MP11Mi</name>
    <dbReference type="NCBI Taxonomy" id="3022769"/>
    <lineage>
        <taxon>Bacteria</taxon>
        <taxon>Bacillati</taxon>
        <taxon>Actinomycetota</taxon>
        <taxon>Actinomycetes</taxon>
        <taxon>Mycobacteriales</taxon>
        <taxon>Gordoniaceae</taxon>
        <taxon>Gordonia</taxon>
    </lineage>
</organism>